<dbReference type="Gene3D" id="2.60.40.790">
    <property type="match status" value="1"/>
</dbReference>
<evidence type="ECO:0000313" key="9">
    <source>
        <dbReference type="WBParaSite" id="BXY_0340400.1"/>
    </source>
</evidence>
<evidence type="ECO:0000256" key="3">
    <source>
        <dbReference type="SAM" id="SignalP"/>
    </source>
</evidence>
<evidence type="ECO:0000313" key="8">
    <source>
        <dbReference type="Proteomes" id="UP000659654"/>
    </source>
</evidence>
<dbReference type="PROSITE" id="PS01031">
    <property type="entry name" value="SHSP"/>
    <property type="match status" value="1"/>
</dbReference>
<reference evidence="9" key="1">
    <citation type="submission" date="2016-11" db="UniProtKB">
        <authorList>
            <consortium name="WormBaseParasite"/>
        </authorList>
    </citation>
    <scope>IDENTIFICATION</scope>
</reference>
<dbReference type="InterPro" id="IPR002068">
    <property type="entry name" value="A-crystallin/Hsp20_dom"/>
</dbReference>
<dbReference type="CDD" id="cd00298">
    <property type="entry name" value="ACD_sHsps_p23-like"/>
    <property type="match status" value="1"/>
</dbReference>
<evidence type="ECO:0000256" key="1">
    <source>
        <dbReference type="PROSITE-ProRule" id="PRU00285"/>
    </source>
</evidence>
<dbReference type="Proteomes" id="UP000582659">
    <property type="component" value="Unassembled WGS sequence"/>
</dbReference>
<evidence type="ECO:0000259" key="4">
    <source>
        <dbReference type="PROSITE" id="PS01031"/>
    </source>
</evidence>
<name>A0A1I7RRQ7_BURXY</name>
<accession>A0A1I7RRQ7</accession>
<evidence type="ECO:0000313" key="6">
    <source>
        <dbReference type="EMBL" id="CAG9123543.1"/>
    </source>
</evidence>
<sequence>MYVCILFLTILASYLHERAIARMPIFTKPGSCYKDQSDFHEAFPDHLSQSKCVLSGRSTCVLETFFKERQGIGYQVTNSQFVQMSRLFQPDYSSVSSSYRPSFRSLFSTPTSSYGSAHSPSYNPSYGGLNRNSKALPYTRPWNGFNSVVAIHPSQLRQRKYRRYTFDENAFKKPQEFVRVRRVSSTAWETPNSKDSNVQFAKVVDNDNFFRVKIDLNMFEMFEKEEIDVNVYGYDIQIYGEKENPINPNRPLRILNRQYRLPDDVDLKTVNLQRKATEVDVDAKKIPLNYGGPIALRVTDVTAGGQKVEQVHGF</sequence>
<gene>
    <name evidence="5" type="ORF">BXYJ_LOCUS12031</name>
</gene>
<evidence type="ECO:0000313" key="5">
    <source>
        <dbReference type="EMBL" id="CAD5231940.1"/>
    </source>
</evidence>
<dbReference type="EMBL" id="CAJFCV020000005">
    <property type="protein sequence ID" value="CAG9123543.1"/>
    <property type="molecule type" value="Genomic_DNA"/>
</dbReference>
<organism evidence="7 9">
    <name type="scientific">Bursaphelenchus xylophilus</name>
    <name type="common">Pinewood nematode worm</name>
    <name type="synonym">Aphelenchoides xylophilus</name>
    <dbReference type="NCBI Taxonomy" id="6326"/>
    <lineage>
        <taxon>Eukaryota</taxon>
        <taxon>Metazoa</taxon>
        <taxon>Ecdysozoa</taxon>
        <taxon>Nematoda</taxon>
        <taxon>Chromadorea</taxon>
        <taxon>Rhabditida</taxon>
        <taxon>Tylenchina</taxon>
        <taxon>Tylenchomorpha</taxon>
        <taxon>Aphelenchoidea</taxon>
        <taxon>Aphelenchoididae</taxon>
        <taxon>Bursaphelenchus</taxon>
    </lineage>
</organism>
<feature type="domain" description="SHSP" evidence="4">
    <location>
        <begin position="191"/>
        <end position="304"/>
    </location>
</feature>
<dbReference type="Pfam" id="PF00011">
    <property type="entry name" value="HSP20"/>
    <property type="match status" value="1"/>
</dbReference>
<dbReference type="EMBL" id="CAJFDI010000005">
    <property type="protein sequence ID" value="CAD5231940.1"/>
    <property type="molecule type" value="Genomic_DNA"/>
</dbReference>
<feature type="signal peptide" evidence="3">
    <location>
        <begin position="1"/>
        <end position="21"/>
    </location>
</feature>
<keyword evidence="3" id="KW-0732">Signal</keyword>
<evidence type="ECO:0000256" key="2">
    <source>
        <dbReference type="RuleBase" id="RU003616"/>
    </source>
</evidence>
<reference evidence="6" key="2">
    <citation type="submission" date="2020-08" db="EMBL/GenBank/DDBJ databases">
        <authorList>
            <person name="Kikuchi T."/>
        </authorList>
    </citation>
    <scope>NUCLEOTIDE SEQUENCE</scope>
    <source>
        <strain evidence="5">Ka4C1</strain>
    </source>
</reference>
<keyword evidence="8" id="KW-1185">Reference proteome</keyword>
<comment type="similarity">
    <text evidence="1 2">Belongs to the small heat shock protein (HSP20) family.</text>
</comment>
<proteinExistence type="inferred from homology"/>
<dbReference type="InterPro" id="IPR008978">
    <property type="entry name" value="HSP20-like_chaperone"/>
</dbReference>
<dbReference type="WBParaSite" id="BXY_0340400.1">
    <property type="protein sequence ID" value="BXY_0340400.1"/>
    <property type="gene ID" value="BXY_0340400"/>
</dbReference>
<dbReference type="AlphaFoldDB" id="A0A1I7RRQ7"/>
<dbReference type="OrthoDB" id="5778379at2759"/>
<dbReference type="Proteomes" id="UP000659654">
    <property type="component" value="Unassembled WGS sequence"/>
</dbReference>
<dbReference type="Proteomes" id="UP000095284">
    <property type="component" value="Unplaced"/>
</dbReference>
<evidence type="ECO:0000313" key="7">
    <source>
        <dbReference type="Proteomes" id="UP000095284"/>
    </source>
</evidence>
<feature type="chain" id="PRO_5035399526" evidence="3">
    <location>
        <begin position="22"/>
        <end position="314"/>
    </location>
</feature>
<protein>
    <submittedName>
        <fullName evidence="5">(pine wood nematode) hypothetical protein</fullName>
    </submittedName>
    <submittedName>
        <fullName evidence="9">SHSP domain-containing protein</fullName>
    </submittedName>
</protein>
<dbReference type="SUPFAM" id="SSF49764">
    <property type="entry name" value="HSP20-like chaperones"/>
    <property type="match status" value="1"/>
</dbReference>